<gene>
    <name evidence="1" type="ORF">C5Y98_08105</name>
</gene>
<reference evidence="1 2" key="1">
    <citation type="submission" date="2018-02" db="EMBL/GenBank/DDBJ databases">
        <title>Comparative genomes isolates from brazilian mangrove.</title>
        <authorList>
            <person name="Araujo J.E."/>
            <person name="Taketani R.G."/>
            <person name="Silva M.C.P."/>
            <person name="Loureco M.V."/>
            <person name="Andreote F.D."/>
        </authorList>
    </citation>
    <scope>NUCLEOTIDE SEQUENCE [LARGE SCALE GENOMIC DNA]</scope>
    <source>
        <strain evidence="1 2">NAP PRIS-MGV</strain>
    </source>
</reference>
<dbReference type="EMBL" id="PUIB01000011">
    <property type="protein sequence ID" value="PQO38038.1"/>
    <property type="molecule type" value="Genomic_DNA"/>
</dbReference>
<protein>
    <submittedName>
        <fullName evidence="1">Uncharacterized protein</fullName>
    </submittedName>
</protein>
<dbReference type="Proteomes" id="UP000239388">
    <property type="component" value="Unassembled WGS sequence"/>
</dbReference>
<dbReference type="AlphaFoldDB" id="A0A2S8G0R8"/>
<evidence type="ECO:0000313" key="1">
    <source>
        <dbReference type="EMBL" id="PQO38038.1"/>
    </source>
</evidence>
<accession>A0A2S8G0R8</accession>
<sequence>MATSATFEFDSGEMQAEHDCALCKFLASLKHVTPPSVAMHQWQSLCTAQIDTQSVLAKFSLALAYHGRAPPVAL</sequence>
<comment type="caution">
    <text evidence="1">The sequence shown here is derived from an EMBL/GenBank/DDBJ whole genome shotgun (WGS) entry which is preliminary data.</text>
</comment>
<evidence type="ECO:0000313" key="2">
    <source>
        <dbReference type="Proteomes" id="UP000239388"/>
    </source>
</evidence>
<organism evidence="1 2">
    <name type="scientific">Blastopirellula marina</name>
    <dbReference type="NCBI Taxonomy" id="124"/>
    <lineage>
        <taxon>Bacteria</taxon>
        <taxon>Pseudomonadati</taxon>
        <taxon>Planctomycetota</taxon>
        <taxon>Planctomycetia</taxon>
        <taxon>Pirellulales</taxon>
        <taxon>Pirellulaceae</taxon>
        <taxon>Blastopirellula</taxon>
    </lineage>
</organism>
<proteinExistence type="predicted"/>
<name>A0A2S8G0R8_9BACT</name>